<protein>
    <submittedName>
        <fullName evidence="1">Uncharacterized protein</fullName>
    </submittedName>
</protein>
<evidence type="ECO:0000313" key="1">
    <source>
        <dbReference type="EMBL" id="KKL92807.1"/>
    </source>
</evidence>
<accession>A0A0F9J0R1</accession>
<gene>
    <name evidence="1" type="ORF">LCGC14_1881020</name>
</gene>
<dbReference type="AlphaFoldDB" id="A0A0F9J0R1"/>
<reference evidence="1" key="1">
    <citation type="journal article" date="2015" name="Nature">
        <title>Complex archaea that bridge the gap between prokaryotes and eukaryotes.</title>
        <authorList>
            <person name="Spang A."/>
            <person name="Saw J.H."/>
            <person name="Jorgensen S.L."/>
            <person name="Zaremba-Niedzwiedzka K."/>
            <person name="Martijn J."/>
            <person name="Lind A.E."/>
            <person name="van Eijk R."/>
            <person name="Schleper C."/>
            <person name="Guy L."/>
            <person name="Ettema T.J."/>
        </authorList>
    </citation>
    <scope>NUCLEOTIDE SEQUENCE</scope>
</reference>
<name>A0A0F9J0R1_9ZZZZ</name>
<dbReference type="EMBL" id="LAZR01019369">
    <property type="protein sequence ID" value="KKL92807.1"/>
    <property type="molecule type" value="Genomic_DNA"/>
</dbReference>
<proteinExistence type="predicted"/>
<comment type="caution">
    <text evidence="1">The sequence shown here is derived from an EMBL/GenBank/DDBJ whole genome shotgun (WGS) entry which is preliminary data.</text>
</comment>
<sequence length="35" mass="4052">MVHLIMRILCTVGVHMPLYEKGKAFIDSDDDQVYL</sequence>
<organism evidence="1">
    <name type="scientific">marine sediment metagenome</name>
    <dbReference type="NCBI Taxonomy" id="412755"/>
    <lineage>
        <taxon>unclassified sequences</taxon>
        <taxon>metagenomes</taxon>
        <taxon>ecological metagenomes</taxon>
    </lineage>
</organism>